<comment type="caution">
    <text evidence="1">The sequence shown here is derived from an EMBL/GenBank/DDBJ whole genome shotgun (WGS) entry which is preliminary data.</text>
</comment>
<evidence type="ECO:0000313" key="1">
    <source>
        <dbReference type="EMBL" id="MTD55223.1"/>
    </source>
</evidence>
<dbReference type="Proteomes" id="UP000440096">
    <property type="component" value="Unassembled WGS sequence"/>
</dbReference>
<dbReference type="OrthoDB" id="3440727at2"/>
<sequence>MPPTRHSPEVSLPRLAAFLAWSTQTENPDAVQKALSVMKSKLGEHGFDYYDWNENQSVTKDIGTKVSDELLKSDLVILDGSKQRPNLAYEVGFAHALHVPVVVIKQEDSERLPENFGEPEYLSYPSQVEDEMGFETFETRFSDWLRKLARTTLSPGQRSARQGRNALNEQINKFIDGYSEEHASLHLLGGWAGALARELDSGGASQLVVDADYYLPSFSSLREWNGGDIRAIADLTDETEQFWTPDHPEEMTANVSERVFLIDWSWFFENEDRLARQIDLWKRHQARHREGPYEIYIAAKEELQIGEVHPLGPTAVGHHLLLLDPDLIGGYRPNPGRVDGRQLVIERNSLRFASAAQFYDSIKARAVRFEPTMKAVDLRRAWVARNGIGHWDEDWTSETEFRSPDYFDQYERHIRCWIPRYAQLIRDSAATVFREILRIYADKMRSVDVLEIGYGTGRLTSEIVPWIRNINRPFYDLEHHGPVRQYRGVDRAEQMTQYARDLLQPESQTGLDMRLVRGTAWEDVDGRYDVVFGSLVMHFLIGPDPTDEMLDEFFLNCAEHTTEDGTLVFADVFGVNGDRRGAAAIEKWREWMIRYGLAEEEVDGYMRGNADMTSAAPVSQLRKAAEAHGFKTRVKVVGAPTLPFRIVVFEKERS</sequence>
<protein>
    <recommendedName>
        <fullName evidence="3">Methyltransferase domain-containing protein</fullName>
    </recommendedName>
</protein>
<name>A0A6N7Z1E8_9PSEU</name>
<evidence type="ECO:0000313" key="2">
    <source>
        <dbReference type="Proteomes" id="UP000440096"/>
    </source>
</evidence>
<keyword evidence="2" id="KW-1185">Reference proteome</keyword>
<dbReference type="CDD" id="cd02440">
    <property type="entry name" value="AdoMet_MTases"/>
    <property type="match status" value="1"/>
</dbReference>
<dbReference type="RefSeq" id="WP_154757429.1">
    <property type="nucleotide sequence ID" value="NZ_WMBA01000019.1"/>
</dbReference>
<dbReference type="AlphaFoldDB" id="A0A6N7Z1E8"/>
<gene>
    <name evidence="1" type="ORF">GKO32_14720</name>
</gene>
<dbReference type="InterPro" id="IPR029063">
    <property type="entry name" value="SAM-dependent_MTases_sf"/>
</dbReference>
<organism evidence="1 2">
    <name type="scientific">Amycolatopsis pithecellobii</name>
    <dbReference type="NCBI Taxonomy" id="664692"/>
    <lineage>
        <taxon>Bacteria</taxon>
        <taxon>Bacillati</taxon>
        <taxon>Actinomycetota</taxon>
        <taxon>Actinomycetes</taxon>
        <taxon>Pseudonocardiales</taxon>
        <taxon>Pseudonocardiaceae</taxon>
        <taxon>Amycolatopsis</taxon>
    </lineage>
</organism>
<dbReference type="Gene3D" id="3.40.50.450">
    <property type="match status" value="1"/>
</dbReference>
<accession>A0A6N7Z1E8</accession>
<dbReference type="Gene3D" id="3.40.50.150">
    <property type="entry name" value="Vaccinia Virus protein VP39"/>
    <property type="match status" value="1"/>
</dbReference>
<dbReference type="SUPFAM" id="SSF53335">
    <property type="entry name" value="S-adenosyl-L-methionine-dependent methyltransferases"/>
    <property type="match status" value="1"/>
</dbReference>
<reference evidence="1 2" key="1">
    <citation type="submission" date="2019-11" db="EMBL/GenBank/DDBJ databases">
        <title>Draft genome of Amycolatopsis RM579.</title>
        <authorList>
            <person name="Duangmal K."/>
            <person name="Mingma R."/>
        </authorList>
    </citation>
    <scope>NUCLEOTIDE SEQUENCE [LARGE SCALE GENOMIC DNA]</scope>
    <source>
        <strain evidence="1 2">RM579</strain>
    </source>
</reference>
<proteinExistence type="predicted"/>
<dbReference type="EMBL" id="WMBA01000019">
    <property type="protein sequence ID" value="MTD55223.1"/>
    <property type="molecule type" value="Genomic_DNA"/>
</dbReference>
<evidence type="ECO:0008006" key="3">
    <source>
        <dbReference type="Google" id="ProtNLM"/>
    </source>
</evidence>